<dbReference type="AlphaFoldDB" id="A0A1F6G4Y3"/>
<feature type="compositionally biased region" description="Polar residues" evidence="1">
    <location>
        <begin position="1"/>
        <end position="12"/>
    </location>
</feature>
<feature type="region of interest" description="Disordered" evidence="1">
    <location>
        <begin position="1"/>
        <end position="130"/>
    </location>
</feature>
<dbReference type="Pfam" id="PF13412">
    <property type="entry name" value="HTH_24"/>
    <property type="match status" value="1"/>
</dbReference>
<gene>
    <name evidence="2" type="ORF">A2609_02700</name>
</gene>
<dbReference type="InterPro" id="IPR036390">
    <property type="entry name" value="WH_DNA-bd_sf"/>
</dbReference>
<dbReference type="STRING" id="1798533.A2609_02700"/>
<evidence type="ECO:0000313" key="2">
    <source>
        <dbReference type="EMBL" id="OGG93166.1"/>
    </source>
</evidence>
<feature type="compositionally biased region" description="Pro residues" evidence="1">
    <location>
        <begin position="35"/>
        <end position="51"/>
    </location>
</feature>
<evidence type="ECO:0000313" key="3">
    <source>
        <dbReference type="Proteomes" id="UP000176867"/>
    </source>
</evidence>
<proteinExistence type="predicted"/>
<organism evidence="2 3">
    <name type="scientific">Candidatus Kaiserbacteria bacterium RIFOXYD1_FULL_47_14</name>
    <dbReference type="NCBI Taxonomy" id="1798533"/>
    <lineage>
        <taxon>Bacteria</taxon>
        <taxon>Candidatus Kaiseribacteriota</taxon>
    </lineage>
</organism>
<accession>A0A1F6G4Y3</accession>
<dbReference type="Proteomes" id="UP000176867">
    <property type="component" value="Unassembled WGS sequence"/>
</dbReference>
<dbReference type="SUPFAM" id="SSF46785">
    <property type="entry name" value="Winged helix' DNA-binding domain"/>
    <property type="match status" value="1"/>
</dbReference>
<feature type="compositionally biased region" description="Low complexity" evidence="1">
    <location>
        <begin position="76"/>
        <end position="88"/>
    </location>
</feature>
<dbReference type="InterPro" id="IPR036388">
    <property type="entry name" value="WH-like_DNA-bd_sf"/>
</dbReference>
<dbReference type="Gene3D" id="1.10.10.10">
    <property type="entry name" value="Winged helix-like DNA-binding domain superfamily/Winged helix DNA-binding domain"/>
    <property type="match status" value="1"/>
</dbReference>
<name>A0A1F6G4Y3_9BACT</name>
<evidence type="ECO:0000256" key="1">
    <source>
        <dbReference type="SAM" id="MobiDB-lite"/>
    </source>
</evidence>
<protein>
    <submittedName>
        <fullName evidence="2">Uncharacterized protein</fullName>
    </submittedName>
</protein>
<sequence length="218" mass="22942">MPPEDSSTSSPQEPALDAPQPVPESPSPTIEAPAETPPSEPTPSAPEPAPAPTEAVPAPDSTSSPQAETAPDSAEATTGTQPPTQTAQMGRNEPLPPEPEPFDSPRQSSEQAAQDKPTPEPPSAAASAPAPVIPQTGILHAVHDVLVKARVAIQDHKRKKRDKIMTALNTKSKITNDEVEKLLHVSDATATRYLSALEKEGKIKQVGKTGQSVMYQKI</sequence>
<comment type="caution">
    <text evidence="2">The sequence shown here is derived from an EMBL/GenBank/DDBJ whole genome shotgun (WGS) entry which is preliminary data.</text>
</comment>
<dbReference type="EMBL" id="MFMU01000013">
    <property type="protein sequence ID" value="OGG93166.1"/>
    <property type="molecule type" value="Genomic_DNA"/>
</dbReference>
<reference evidence="2 3" key="1">
    <citation type="journal article" date="2016" name="Nat. Commun.">
        <title>Thousands of microbial genomes shed light on interconnected biogeochemical processes in an aquifer system.</title>
        <authorList>
            <person name="Anantharaman K."/>
            <person name="Brown C.T."/>
            <person name="Hug L.A."/>
            <person name="Sharon I."/>
            <person name="Castelle C.J."/>
            <person name="Probst A.J."/>
            <person name="Thomas B.C."/>
            <person name="Singh A."/>
            <person name="Wilkins M.J."/>
            <person name="Karaoz U."/>
            <person name="Brodie E.L."/>
            <person name="Williams K.H."/>
            <person name="Hubbard S.S."/>
            <person name="Banfield J.F."/>
        </authorList>
    </citation>
    <scope>NUCLEOTIDE SEQUENCE [LARGE SCALE GENOMIC DNA]</scope>
</reference>